<dbReference type="SUPFAM" id="SSF52096">
    <property type="entry name" value="ClpP/crotonase"/>
    <property type="match status" value="1"/>
</dbReference>
<dbReference type="Gene3D" id="3.90.226.10">
    <property type="entry name" value="2-enoyl-CoA Hydratase, Chain A, domain 1"/>
    <property type="match status" value="1"/>
</dbReference>
<sequence>MTEYKNLLVQMEQGITIVTINRPKSMNALNSSTLEEMKQLFAILAKDEATKIVIITGGGESAFVAGADILEMQKLNPMESRKFSILGQTVFNIIENLPQIVIAAVNGYALGGGCELAMACDIRIASTKAVFGQPEVSLGIIPGFGGTQRLAQLVGKGRAKEIICTTNMIKAEEAYRIGLVNAMVEPTELMAAAKVMANKIMPKAPVAVQLAKDAINRGFDMSLQAGLAYEADNFGICFGTDDQKEGMKAYLEKRKPVFTGK</sequence>
<dbReference type="Pfam" id="PF00378">
    <property type="entry name" value="ECH_1"/>
    <property type="match status" value="1"/>
</dbReference>
<dbReference type="AlphaFoldDB" id="A0A644WPV5"/>
<dbReference type="FunFam" id="1.10.12.10:FF:000001">
    <property type="entry name" value="Probable enoyl-CoA hydratase, mitochondrial"/>
    <property type="match status" value="1"/>
</dbReference>
<dbReference type="PANTHER" id="PTHR11941:SF54">
    <property type="entry name" value="ENOYL-COA HYDRATASE, MITOCHONDRIAL"/>
    <property type="match status" value="1"/>
</dbReference>
<reference evidence="3" key="1">
    <citation type="submission" date="2019-08" db="EMBL/GenBank/DDBJ databases">
        <authorList>
            <person name="Kucharzyk K."/>
            <person name="Murdoch R.W."/>
            <person name="Higgins S."/>
            <person name="Loffler F."/>
        </authorList>
    </citation>
    <scope>NUCLEOTIDE SEQUENCE</scope>
</reference>
<evidence type="ECO:0000256" key="1">
    <source>
        <dbReference type="ARBA" id="ARBA00005254"/>
    </source>
</evidence>
<dbReference type="FunFam" id="3.90.226.10:FF:000009">
    <property type="entry name" value="Carnitinyl-CoA dehydratase"/>
    <property type="match status" value="1"/>
</dbReference>
<evidence type="ECO:0000256" key="2">
    <source>
        <dbReference type="ARBA" id="ARBA00023239"/>
    </source>
</evidence>
<dbReference type="InterPro" id="IPR001753">
    <property type="entry name" value="Enoyl-CoA_hydra/iso"/>
</dbReference>
<comment type="caution">
    <text evidence="3">The sequence shown here is derived from an EMBL/GenBank/DDBJ whole genome shotgun (WGS) entry which is preliminary data.</text>
</comment>
<dbReference type="InterPro" id="IPR018376">
    <property type="entry name" value="Enoyl-CoA_hyd/isom_CS"/>
</dbReference>
<keyword evidence="2 3" id="KW-0456">Lyase</keyword>
<dbReference type="GO" id="GO:0018812">
    <property type="term" value="F:3-hydroxyacyl-CoA dehydratase activity"/>
    <property type="evidence" value="ECO:0007669"/>
    <property type="project" value="UniProtKB-EC"/>
</dbReference>
<dbReference type="EMBL" id="VSSQ01001179">
    <property type="protein sequence ID" value="MPM05936.1"/>
    <property type="molecule type" value="Genomic_DNA"/>
</dbReference>
<evidence type="ECO:0000313" key="3">
    <source>
        <dbReference type="EMBL" id="MPM05936.1"/>
    </source>
</evidence>
<protein>
    <submittedName>
        <fullName evidence="3">Short-chain-enoyl-CoA hydratase</fullName>
        <ecNumber evidence="3">4.2.1.150</ecNumber>
    </submittedName>
</protein>
<dbReference type="EC" id="4.2.1.150" evidence="3"/>
<comment type="similarity">
    <text evidence="1">Belongs to the enoyl-CoA hydratase/isomerase family.</text>
</comment>
<name>A0A644WPV5_9ZZZZ</name>
<accession>A0A644WPV5</accession>
<dbReference type="InterPro" id="IPR014748">
    <property type="entry name" value="Enoyl-CoA_hydra_C"/>
</dbReference>
<dbReference type="InterPro" id="IPR029045">
    <property type="entry name" value="ClpP/crotonase-like_dom_sf"/>
</dbReference>
<organism evidence="3">
    <name type="scientific">bioreactor metagenome</name>
    <dbReference type="NCBI Taxonomy" id="1076179"/>
    <lineage>
        <taxon>unclassified sequences</taxon>
        <taxon>metagenomes</taxon>
        <taxon>ecological metagenomes</taxon>
    </lineage>
</organism>
<dbReference type="PANTHER" id="PTHR11941">
    <property type="entry name" value="ENOYL-COA HYDRATASE-RELATED"/>
    <property type="match status" value="1"/>
</dbReference>
<dbReference type="CDD" id="cd06558">
    <property type="entry name" value="crotonase-like"/>
    <property type="match status" value="1"/>
</dbReference>
<dbReference type="GO" id="GO:0006635">
    <property type="term" value="P:fatty acid beta-oxidation"/>
    <property type="evidence" value="ECO:0007669"/>
    <property type="project" value="TreeGrafter"/>
</dbReference>
<proteinExistence type="inferred from homology"/>
<dbReference type="PROSITE" id="PS00166">
    <property type="entry name" value="ENOYL_COA_HYDRATASE"/>
    <property type="match status" value="1"/>
</dbReference>
<gene>
    <name evidence="3" type="primary">crt_14</name>
    <name evidence="3" type="ORF">SDC9_52231</name>
</gene>
<dbReference type="Gene3D" id="1.10.12.10">
    <property type="entry name" value="Lyase 2-enoyl-coa Hydratase, Chain A, domain 2"/>
    <property type="match status" value="1"/>
</dbReference>